<dbReference type="CDD" id="cd01127">
    <property type="entry name" value="TrwB_TraG_TraD_VirD4"/>
    <property type="match status" value="1"/>
</dbReference>
<evidence type="ECO:0000313" key="9">
    <source>
        <dbReference type="Proteomes" id="UP001555826"/>
    </source>
</evidence>
<keyword evidence="5 7" id="KW-1133">Transmembrane helix</keyword>
<reference evidence="8 9" key="1">
    <citation type="submission" date="2024-07" db="EMBL/GenBank/DDBJ databases">
        <authorList>
            <person name="Thanompreechachai J."/>
            <person name="Duangmal K."/>
        </authorList>
    </citation>
    <scope>NUCLEOTIDE SEQUENCE [LARGE SCALE GENOMIC DNA]</scope>
    <source>
        <strain evidence="8 9">KCTC 19886</strain>
    </source>
</reference>
<keyword evidence="6 7" id="KW-0472">Membrane</keyword>
<dbReference type="SUPFAM" id="SSF52540">
    <property type="entry name" value="P-loop containing nucleoside triphosphate hydrolases"/>
    <property type="match status" value="1"/>
</dbReference>
<evidence type="ECO:0000256" key="2">
    <source>
        <dbReference type="ARBA" id="ARBA00008806"/>
    </source>
</evidence>
<dbReference type="Proteomes" id="UP001555826">
    <property type="component" value="Unassembled WGS sequence"/>
</dbReference>
<comment type="subcellular location">
    <subcellularLocation>
        <location evidence="1">Cell membrane</location>
        <topology evidence="1">Multi-pass membrane protein</topology>
    </subcellularLocation>
</comment>
<dbReference type="InterPro" id="IPR051539">
    <property type="entry name" value="T4SS-coupling_protein"/>
</dbReference>
<protein>
    <submittedName>
        <fullName evidence="8">Type IV secretory system conjugative DNA transfer family protein</fullName>
    </submittedName>
</protein>
<dbReference type="PANTHER" id="PTHR37937:SF1">
    <property type="entry name" value="CONJUGATIVE TRANSFER: DNA TRANSPORT"/>
    <property type="match status" value="1"/>
</dbReference>
<dbReference type="Gene3D" id="3.40.50.300">
    <property type="entry name" value="P-loop containing nucleotide triphosphate hydrolases"/>
    <property type="match status" value="1"/>
</dbReference>
<evidence type="ECO:0000256" key="1">
    <source>
        <dbReference type="ARBA" id="ARBA00004651"/>
    </source>
</evidence>
<dbReference type="RefSeq" id="WP_367641335.1">
    <property type="nucleotide sequence ID" value="NZ_JBFNQN010000026.1"/>
</dbReference>
<feature type="transmembrane region" description="Helical" evidence="7">
    <location>
        <begin position="100"/>
        <end position="120"/>
    </location>
</feature>
<dbReference type="InterPro" id="IPR027417">
    <property type="entry name" value="P-loop_NTPase"/>
</dbReference>
<name>A0ABV3PEC9_9ACTN</name>
<evidence type="ECO:0000256" key="6">
    <source>
        <dbReference type="ARBA" id="ARBA00023136"/>
    </source>
</evidence>
<feature type="transmembrane region" description="Helical" evidence="7">
    <location>
        <begin position="29"/>
        <end position="47"/>
    </location>
</feature>
<dbReference type="EMBL" id="JBFNQN010000026">
    <property type="protein sequence ID" value="MEW9267827.1"/>
    <property type="molecule type" value="Genomic_DNA"/>
</dbReference>
<proteinExistence type="inferred from homology"/>
<evidence type="ECO:0000256" key="7">
    <source>
        <dbReference type="SAM" id="Phobius"/>
    </source>
</evidence>
<evidence type="ECO:0000256" key="4">
    <source>
        <dbReference type="ARBA" id="ARBA00022692"/>
    </source>
</evidence>
<keyword evidence="3" id="KW-1003">Cell membrane</keyword>
<keyword evidence="9" id="KW-1185">Reference proteome</keyword>
<comment type="similarity">
    <text evidence="2">Belongs to the VirD4/TraG family.</text>
</comment>
<comment type="caution">
    <text evidence="8">The sequence shown here is derived from an EMBL/GenBank/DDBJ whole genome shotgun (WGS) entry which is preliminary data.</text>
</comment>
<dbReference type="Pfam" id="PF02534">
    <property type="entry name" value="T4SS-DNA_transf"/>
    <property type="match status" value="1"/>
</dbReference>
<dbReference type="PANTHER" id="PTHR37937">
    <property type="entry name" value="CONJUGATIVE TRANSFER: DNA TRANSPORT"/>
    <property type="match status" value="1"/>
</dbReference>
<evidence type="ECO:0000313" key="8">
    <source>
        <dbReference type="EMBL" id="MEW9267827.1"/>
    </source>
</evidence>
<keyword evidence="4 7" id="KW-0812">Transmembrane</keyword>
<organism evidence="8 9">
    <name type="scientific">Kineococcus endophyticus</name>
    <dbReference type="NCBI Taxonomy" id="1181883"/>
    <lineage>
        <taxon>Bacteria</taxon>
        <taxon>Bacillati</taxon>
        <taxon>Actinomycetota</taxon>
        <taxon>Actinomycetes</taxon>
        <taxon>Kineosporiales</taxon>
        <taxon>Kineosporiaceae</taxon>
        <taxon>Kineococcus</taxon>
    </lineage>
</organism>
<sequence>MSNHQWGPQGYAYPGQEVRRSPRLEPTTWRLVLIYSATLIPLAGLTGSPSLSVFIVSYYLLPLTGWAVFPLLLGVIAGCWHRYRRRYVPLRRLATRRGILLGPAGAIAYIAGYTLVGLPWSEYGQWVRRGRSQRRSASTPLSATAQPTSSAAQTPGPALARVRALAAEEHGRAGAHMGWSAGRYLSANPRGGVLVIGPPGSGKTSAFLIPSVIVAPGACVASSIKGDVMEATAPARAQLGTVWHFDPGGDVSAAPGVRTVRWSPLVSIQSWEDARRMADRMAAAMRPEGGEGNGAHFTDRARDWLEVLLYAAVIGGEYIGTVADWAATATDMDKDGTVETVLSHLERSAASGDQGARIASTQLQGLLAIDDRERSGVLSSLQRMLRLYGSVAARDLGRSPNFDPARFVRSRSTLYITASPDKQQAYAPLLASLLEEIRFATYARHRAEEVGKERKHFHVTFVLDEANNTAPIPLPAIISEAGGQSLHVVVGIQDLSRARSRWGRDADGFLTLFPSKIILPGCVEPYTLDALSNAAGEYDREMVSYSESVTPLKTFPWAVRQQNPTYSTQRQRVLHQGDIANIPKGKALRFEGARWALVEAGMHWQHPVWRSAMGKQ</sequence>
<accession>A0ABV3PEC9</accession>
<feature type="transmembrane region" description="Helical" evidence="7">
    <location>
        <begin position="59"/>
        <end position="80"/>
    </location>
</feature>
<evidence type="ECO:0000256" key="5">
    <source>
        <dbReference type="ARBA" id="ARBA00022989"/>
    </source>
</evidence>
<evidence type="ECO:0000256" key="3">
    <source>
        <dbReference type="ARBA" id="ARBA00022475"/>
    </source>
</evidence>
<gene>
    <name evidence="8" type="ORF">AB1207_24065</name>
</gene>
<dbReference type="InterPro" id="IPR003688">
    <property type="entry name" value="TraG/VirD4"/>
</dbReference>